<dbReference type="AlphaFoldDB" id="A0A8H4U7E5"/>
<reference evidence="2" key="1">
    <citation type="journal article" date="2020" name="BMC Genomics">
        <title>Correction to: Identification and distribution of gene clusters required for synthesis of sphingolipid metabolism inhibitors in diverse species of the filamentous fungus Fusarium.</title>
        <authorList>
            <person name="Kim H.S."/>
            <person name="Lohmar J.M."/>
            <person name="Busman M."/>
            <person name="Brown D.W."/>
            <person name="Naumann T.A."/>
            <person name="Divon H.H."/>
            <person name="Lysoe E."/>
            <person name="Uhlig S."/>
            <person name="Proctor R.H."/>
        </authorList>
    </citation>
    <scope>NUCLEOTIDE SEQUENCE</scope>
    <source>
        <strain evidence="2">NRRL 20472</strain>
    </source>
</reference>
<reference evidence="2" key="2">
    <citation type="submission" date="2020-05" db="EMBL/GenBank/DDBJ databases">
        <authorList>
            <person name="Kim H.-S."/>
            <person name="Proctor R.H."/>
            <person name="Brown D.W."/>
        </authorList>
    </citation>
    <scope>NUCLEOTIDE SEQUENCE</scope>
    <source>
        <strain evidence="2">NRRL 20472</strain>
    </source>
</reference>
<comment type="caution">
    <text evidence="2">The sequence shown here is derived from an EMBL/GenBank/DDBJ whole genome shotgun (WGS) entry which is preliminary data.</text>
</comment>
<dbReference type="OrthoDB" id="3466836at2759"/>
<dbReference type="Pfam" id="PF12697">
    <property type="entry name" value="Abhydrolase_6"/>
    <property type="match status" value="1"/>
</dbReference>
<proteinExistence type="predicted"/>
<dbReference type="EMBL" id="JABEXW010000101">
    <property type="protein sequence ID" value="KAF4971141.1"/>
    <property type="molecule type" value="Genomic_DNA"/>
</dbReference>
<dbReference type="Proteomes" id="UP000622797">
    <property type="component" value="Unassembled WGS sequence"/>
</dbReference>
<gene>
    <name evidence="2" type="ORF">FSARC_1974</name>
</gene>
<organism evidence="2 3">
    <name type="scientific">Fusarium sarcochroum</name>
    <dbReference type="NCBI Taxonomy" id="1208366"/>
    <lineage>
        <taxon>Eukaryota</taxon>
        <taxon>Fungi</taxon>
        <taxon>Dikarya</taxon>
        <taxon>Ascomycota</taxon>
        <taxon>Pezizomycotina</taxon>
        <taxon>Sordariomycetes</taxon>
        <taxon>Hypocreomycetidae</taxon>
        <taxon>Hypocreales</taxon>
        <taxon>Nectriaceae</taxon>
        <taxon>Fusarium</taxon>
        <taxon>Fusarium lateritium species complex</taxon>
    </lineage>
</organism>
<evidence type="ECO:0000259" key="1">
    <source>
        <dbReference type="Pfam" id="PF12697"/>
    </source>
</evidence>
<evidence type="ECO:0000313" key="3">
    <source>
        <dbReference type="Proteomes" id="UP000622797"/>
    </source>
</evidence>
<evidence type="ECO:0000313" key="2">
    <source>
        <dbReference type="EMBL" id="KAF4971141.1"/>
    </source>
</evidence>
<feature type="domain" description="AB hydrolase-1" evidence="1">
    <location>
        <begin position="34"/>
        <end position="310"/>
    </location>
</feature>
<accession>A0A8H4U7E5</accession>
<dbReference type="InterPro" id="IPR029058">
    <property type="entry name" value="AB_hydrolase_fold"/>
</dbReference>
<keyword evidence="3" id="KW-1185">Reference proteome</keyword>
<protein>
    <recommendedName>
        <fullName evidence="1">AB hydrolase-1 domain-containing protein</fullName>
    </recommendedName>
</protein>
<sequence>MDDIEHIELDTKPGAKIAYRFQSTQGSIKTPMLMVFVNGLGLPQAGWTPAIEKFIALRTAANQPVPAILTYDRYGQGQTIDRDPQDAKAEDPMHGHDCLDVVRDLRQLLTQIAATKLGVAVVEQVALVMVCNSIGGALVRLYAQEYPATVAAILFLDSVLANTDFVSILPDPDAPEFSAADLPENVTVEVLRQSREGIRRIFHPSVGSREGLSRKNLRSLLPHSDQPKLQAPDGKGPWISVLGHEFDTFAAESAKMGQPEVLTQKYTNPFWETYNKGLARLTDEGRRRGPFQAPKCGHFIQKDNPHLVAEELAQLVAETVDS</sequence>
<name>A0A8H4U7E5_9HYPO</name>
<dbReference type="SUPFAM" id="SSF53474">
    <property type="entry name" value="alpha/beta-Hydrolases"/>
    <property type="match status" value="1"/>
</dbReference>
<dbReference type="Gene3D" id="3.40.50.1820">
    <property type="entry name" value="alpha/beta hydrolase"/>
    <property type="match status" value="1"/>
</dbReference>
<dbReference type="InterPro" id="IPR000073">
    <property type="entry name" value="AB_hydrolase_1"/>
</dbReference>